<evidence type="ECO:0000313" key="1">
    <source>
        <dbReference type="EMBL" id="JAD79921.1"/>
    </source>
</evidence>
<dbReference type="AlphaFoldDB" id="A0A0A9UJV3"/>
<sequence>MCFPLVGSDWHSNRSYPPSSETAEEAGRWRGGGSWPIDRSGGAGL</sequence>
<dbReference type="EMBL" id="GBRH01217974">
    <property type="protein sequence ID" value="JAD79921.1"/>
    <property type="molecule type" value="Transcribed_RNA"/>
</dbReference>
<organism evidence="1">
    <name type="scientific">Arundo donax</name>
    <name type="common">Giant reed</name>
    <name type="synonym">Donax arundinaceus</name>
    <dbReference type="NCBI Taxonomy" id="35708"/>
    <lineage>
        <taxon>Eukaryota</taxon>
        <taxon>Viridiplantae</taxon>
        <taxon>Streptophyta</taxon>
        <taxon>Embryophyta</taxon>
        <taxon>Tracheophyta</taxon>
        <taxon>Spermatophyta</taxon>
        <taxon>Magnoliopsida</taxon>
        <taxon>Liliopsida</taxon>
        <taxon>Poales</taxon>
        <taxon>Poaceae</taxon>
        <taxon>PACMAD clade</taxon>
        <taxon>Arundinoideae</taxon>
        <taxon>Arundineae</taxon>
        <taxon>Arundo</taxon>
    </lineage>
</organism>
<reference evidence="1" key="1">
    <citation type="submission" date="2014-09" db="EMBL/GenBank/DDBJ databases">
        <authorList>
            <person name="Magalhaes I.L.F."/>
            <person name="Oliveira U."/>
            <person name="Santos F.R."/>
            <person name="Vidigal T.H.D.A."/>
            <person name="Brescovit A.D."/>
            <person name="Santos A.J."/>
        </authorList>
    </citation>
    <scope>NUCLEOTIDE SEQUENCE</scope>
    <source>
        <tissue evidence="1">Shoot tissue taken approximately 20 cm above the soil surface</tissue>
    </source>
</reference>
<proteinExistence type="predicted"/>
<protein>
    <submittedName>
        <fullName evidence="1">Uncharacterized protein</fullName>
    </submittedName>
</protein>
<name>A0A0A9UJV3_ARUDO</name>
<accession>A0A0A9UJV3</accession>
<reference evidence="1" key="2">
    <citation type="journal article" date="2015" name="Data Brief">
        <title>Shoot transcriptome of the giant reed, Arundo donax.</title>
        <authorList>
            <person name="Barrero R.A."/>
            <person name="Guerrero F.D."/>
            <person name="Moolhuijzen P."/>
            <person name="Goolsby J.A."/>
            <person name="Tidwell J."/>
            <person name="Bellgard S.E."/>
            <person name="Bellgard M.I."/>
        </authorList>
    </citation>
    <scope>NUCLEOTIDE SEQUENCE</scope>
    <source>
        <tissue evidence="1">Shoot tissue taken approximately 20 cm above the soil surface</tissue>
    </source>
</reference>